<dbReference type="AlphaFoldDB" id="A0A409YPR9"/>
<keyword evidence="5 6" id="KW-1015">Disulfide bond</keyword>
<evidence type="ECO:0000313" key="8">
    <source>
        <dbReference type="Proteomes" id="UP000284842"/>
    </source>
</evidence>
<gene>
    <name evidence="7" type="ORF">CVT24_010443</name>
</gene>
<evidence type="ECO:0000313" key="7">
    <source>
        <dbReference type="EMBL" id="PPR04998.1"/>
    </source>
</evidence>
<reference evidence="7 8" key="1">
    <citation type="journal article" date="2018" name="Evol. Lett.">
        <title>Horizontal gene cluster transfer increased hallucinogenic mushroom diversity.</title>
        <authorList>
            <person name="Reynolds H.T."/>
            <person name="Vijayakumar V."/>
            <person name="Gluck-Thaler E."/>
            <person name="Korotkin H.B."/>
            <person name="Matheny P.B."/>
            <person name="Slot J.C."/>
        </authorList>
    </citation>
    <scope>NUCLEOTIDE SEQUENCE [LARGE SCALE GENOMIC DNA]</scope>
    <source>
        <strain evidence="7 8">2629</strain>
    </source>
</reference>
<dbReference type="SMART" id="SM00075">
    <property type="entry name" value="HYDRO"/>
    <property type="match status" value="1"/>
</dbReference>
<comment type="caution">
    <text evidence="7">The sequence shown here is derived from an EMBL/GenBank/DDBJ whole genome shotgun (WGS) entry which is preliminary data.</text>
</comment>
<dbReference type="GO" id="GO:0005199">
    <property type="term" value="F:structural constituent of cell wall"/>
    <property type="evidence" value="ECO:0007669"/>
    <property type="project" value="InterPro"/>
</dbReference>
<evidence type="ECO:0000256" key="4">
    <source>
        <dbReference type="ARBA" id="ARBA00022525"/>
    </source>
</evidence>
<dbReference type="Pfam" id="PF01185">
    <property type="entry name" value="Hydrophobin"/>
    <property type="match status" value="1"/>
</dbReference>
<evidence type="ECO:0000256" key="5">
    <source>
        <dbReference type="ARBA" id="ARBA00023157"/>
    </source>
</evidence>
<dbReference type="OrthoDB" id="2943894at2759"/>
<dbReference type="GO" id="GO:0009277">
    <property type="term" value="C:fungal-type cell wall"/>
    <property type="evidence" value="ECO:0007669"/>
    <property type="project" value="InterPro"/>
</dbReference>
<organism evidence="7 8">
    <name type="scientific">Panaeolus cyanescens</name>
    <dbReference type="NCBI Taxonomy" id="181874"/>
    <lineage>
        <taxon>Eukaryota</taxon>
        <taxon>Fungi</taxon>
        <taxon>Dikarya</taxon>
        <taxon>Basidiomycota</taxon>
        <taxon>Agaricomycotina</taxon>
        <taxon>Agaricomycetes</taxon>
        <taxon>Agaricomycetidae</taxon>
        <taxon>Agaricales</taxon>
        <taxon>Agaricineae</taxon>
        <taxon>Galeropsidaceae</taxon>
        <taxon>Panaeolus</taxon>
    </lineage>
</organism>
<dbReference type="EMBL" id="NHTK01000865">
    <property type="protein sequence ID" value="PPR04998.1"/>
    <property type="molecule type" value="Genomic_DNA"/>
</dbReference>
<comment type="subcellular location">
    <subcellularLocation>
        <location evidence="1 6">Secreted</location>
        <location evidence="1 6">Cell wall</location>
    </subcellularLocation>
</comment>
<dbReference type="InterPro" id="IPR001338">
    <property type="entry name" value="Class_I_Hydrophobin"/>
</dbReference>
<proteinExistence type="inferred from homology"/>
<keyword evidence="8" id="KW-1185">Reference proteome</keyword>
<protein>
    <recommendedName>
        <fullName evidence="6">Hydrophobin</fullName>
    </recommendedName>
</protein>
<accession>A0A409YPR9</accession>
<sequence length="108" mass="10683">MFSKVAIFVTALFAASALATPIESSCNTGPVQCCGALHAPTSAAGTQALGLVTVLVQNLSGQVGVDCNPITAIGLGSGANCASGPVCCEQNDFNQLVGVNCSPVTVQL</sequence>
<keyword evidence="3 6" id="KW-0134">Cell wall</keyword>
<feature type="signal peptide" evidence="6">
    <location>
        <begin position="1"/>
        <end position="19"/>
    </location>
</feature>
<dbReference type="CDD" id="cd23507">
    <property type="entry name" value="hydrophobin_I"/>
    <property type="match status" value="1"/>
</dbReference>
<keyword evidence="6" id="KW-0732">Signal</keyword>
<comment type="similarity">
    <text evidence="2 6">Belongs to the fungal hydrophobin family.</text>
</comment>
<evidence type="ECO:0000256" key="3">
    <source>
        <dbReference type="ARBA" id="ARBA00022512"/>
    </source>
</evidence>
<dbReference type="InParanoid" id="A0A409YPR9"/>
<dbReference type="Proteomes" id="UP000284842">
    <property type="component" value="Unassembled WGS sequence"/>
</dbReference>
<feature type="chain" id="PRO_5018818419" description="Hydrophobin" evidence="6">
    <location>
        <begin position="20"/>
        <end position="108"/>
    </location>
</feature>
<keyword evidence="4 6" id="KW-0964">Secreted</keyword>
<evidence type="ECO:0000256" key="6">
    <source>
        <dbReference type="RuleBase" id="RU365009"/>
    </source>
</evidence>
<name>A0A409YPR9_9AGAR</name>
<evidence type="ECO:0000256" key="1">
    <source>
        <dbReference type="ARBA" id="ARBA00004191"/>
    </source>
</evidence>
<evidence type="ECO:0000256" key="2">
    <source>
        <dbReference type="ARBA" id="ARBA00010446"/>
    </source>
</evidence>